<sequence length="121" mass="12840">MAMKLKPILLLILALLVPLVLSDVFGGRKAAGGYQTITVVSAPEVQRVGQYSVTAHNTATGASLQYVGVVSSQSMHVSATVTEYRLIVQTREGSSDIDEYEAVVFDRSGSFTLNSFTLAAG</sequence>
<dbReference type="EMBL" id="CM037156">
    <property type="protein sequence ID" value="KAH7838151.1"/>
    <property type="molecule type" value="Genomic_DNA"/>
</dbReference>
<reference evidence="1 2" key="1">
    <citation type="journal article" date="2021" name="Hortic Res">
        <title>High-quality reference genome and annotation aids understanding of berry development for evergreen blueberry (Vaccinium darrowii).</title>
        <authorList>
            <person name="Yu J."/>
            <person name="Hulse-Kemp A.M."/>
            <person name="Babiker E."/>
            <person name="Staton M."/>
        </authorList>
    </citation>
    <scope>NUCLEOTIDE SEQUENCE [LARGE SCALE GENOMIC DNA]</scope>
    <source>
        <strain evidence="2">cv. NJ 8807/NJ 8810</strain>
        <tissue evidence="1">Young leaf</tissue>
    </source>
</reference>
<accession>A0ACB7XBT5</accession>
<evidence type="ECO:0000313" key="2">
    <source>
        <dbReference type="Proteomes" id="UP000828048"/>
    </source>
</evidence>
<dbReference type="Proteomes" id="UP000828048">
    <property type="component" value="Chromosome 6"/>
</dbReference>
<comment type="caution">
    <text evidence="1">The sequence shown here is derived from an EMBL/GenBank/DDBJ whole genome shotgun (WGS) entry which is preliminary data.</text>
</comment>
<evidence type="ECO:0000313" key="1">
    <source>
        <dbReference type="EMBL" id="KAH7838151.1"/>
    </source>
</evidence>
<proteinExistence type="predicted"/>
<name>A0ACB7XBT5_9ERIC</name>
<keyword evidence="2" id="KW-1185">Reference proteome</keyword>
<gene>
    <name evidence="1" type="ORF">Vadar_022632</name>
</gene>
<organism evidence="1 2">
    <name type="scientific">Vaccinium darrowii</name>
    <dbReference type="NCBI Taxonomy" id="229202"/>
    <lineage>
        <taxon>Eukaryota</taxon>
        <taxon>Viridiplantae</taxon>
        <taxon>Streptophyta</taxon>
        <taxon>Embryophyta</taxon>
        <taxon>Tracheophyta</taxon>
        <taxon>Spermatophyta</taxon>
        <taxon>Magnoliopsida</taxon>
        <taxon>eudicotyledons</taxon>
        <taxon>Gunneridae</taxon>
        <taxon>Pentapetalae</taxon>
        <taxon>asterids</taxon>
        <taxon>Ericales</taxon>
        <taxon>Ericaceae</taxon>
        <taxon>Vaccinioideae</taxon>
        <taxon>Vaccinieae</taxon>
        <taxon>Vaccinium</taxon>
    </lineage>
</organism>
<protein>
    <submittedName>
        <fullName evidence="1">Uncharacterized protein</fullName>
    </submittedName>
</protein>